<evidence type="ECO:0000256" key="12">
    <source>
        <dbReference type="PROSITE-ProRule" id="PRU01360"/>
    </source>
</evidence>
<keyword evidence="5 12" id="KW-0812">Transmembrane</keyword>
<dbReference type="InterPro" id="IPR012910">
    <property type="entry name" value="Plug_dom"/>
</dbReference>
<dbReference type="GO" id="GO:0009279">
    <property type="term" value="C:cell outer membrane"/>
    <property type="evidence" value="ECO:0007669"/>
    <property type="project" value="UniProtKB-SubCell"/>
</dbReference>
<evidence type="ECO:0000256" key="2">
    <source>
        <dbReference type="ARBA" id="ARBA00022448"/>
    </source>
</evidence>
<evidence type="ECO:0000256" key="5">
    <source>
        <dbReference type="ARBA" id="ARBA00022692"/>
    </source>
</evidence>
<gene>
    <name evidence="18" type="ORF">SAMN04488068_1575</name>
</gene>
<feature type="chain" id="PRO_5012454728" evidence="15">
    <location>
        <begin position="27"/>
        <end position="729"/>
    </location>
</feature>
<evidence type="ECO:0000256" key="3">
    <source>
        <dbReference type="ARBA" id="ARBA00022452"/>
    </source>
</evidence>
<evidence type="ECO:0000256" key="9">
    <source>
        <dbReference type="ARBA" id="ARBA00023077"/>
    </source>
</evidence>
<accession>A0A1M5N1B9</accession>
<keyword evidence="9 13" id="KW-0798">TonB box</keyword>
<evidence type="ECO:0000313" key="19">
    <source>
        <dbReference type="Proteomes" id="UP000199758"/>
    </source>
</evidence>
<reference evidence="18 19" key="1">
    <citation type="submission" date="2016-11" db="EMBL/GenBank/DDBJ databases">
        <authorList>
            <person name="Jaros S."/>
            <person name="Januszkiewicz K."/>
            <person name="Wedrychowicz H."/>
        </authorList>
    </citation>
    <scope>NUCLEOTIDE SEQUENCE [LARGE SCALE GENOMIC DNA]</scope>
    <source>
        <strain evidence="18 19">CGMCC 1.7049</strain>
    </source>
</reference>
<keyword evidence="4" id="KW-0410">Iron transport</keyword>
<feature type="domain" description="TonB-dependent receptor-like beta-barrel" evidence="16">
    <location>
        <begin position="253"/>
        <end position="692"/>
    </location>
</feature>
<evidence type="ECO:0000256" key="7">
    <source>
        <dbReference type="ARBA" id="ARBA00023004"/>
    </source>
</evidence>
<dbReference type="Pfam" id="PF07715">
    <property type="entry name" value="Plug"/>
    <property type="match status" value="1"/>
</dbReference>
<dbReference type="Proteomes" id="UP000199758">
    <property type="component" value="Unassembled WGS sequence"/>
</dbReference>
<keyword evidence="2 12" id="KW-0813">Transport</keyword>
<evidence type="ECO:0000256" key="8">
    <source>
        <dbReference type="ARBA" id="ARBA00023065"/>
    </source>
</evidence>
<dbReference type="EMBL" id="FQWZ01000003">
    <property type="protein sequence ID" value="SHG83245.1"/>
    <property type="molecule type" value="Genomic_DNA"/>
</dbReference>
<dbReference type="InterPro" id="IPR036942">
    <property type="entry name" value="Beta-barrel_TonB_sf"/>
</dbReference>
<keyword evidence="6 15" id="KW-0732">Signal</keyword>
<sequence length="729" mass="77944">MRKPLSTSTARLGASLLGLACCTAGAADTTEVAAIGNTAVISSPAAVEMETVTVTATRLPVASFDVPASISTVSGEDLYGNTLGVNLSEALVAIPGLIARDRQNYAQDTQISIRGFGSRATFGVRGLRLYLDGIPATQPDGQGQVSHFNLGSAERVEVLRGPFSSMYGNSSGGVIQMFTADGAGDPMVGGAFVAGSFGTQRSSITMRSSVDPARTIDYIANYMRFDTDGFRDHSAAKRESFNTKLNWQISEASRLSLVLNTFSSPDTQDPLGLTRAQFNADPSQATVQATQFNTRKSAEQNQGGLIYDLRLSSTQSVRVLGYYGERTVEQYLAIPAATQGNPRHGGGVVDLSTQYGGTDARWTYEGLLGGRQLTLVAGLNYDELSQHRLGYNNFVGSELGVRGALRRDERNVVGNLDQYLQASVALTERFTLMAGARHSRVDIESRDRYIVGANRDDSGNTDYSATTPVAGLTYRANDALRLYASYGRGFETPTLAEAAYRPDGNAGLNLDLEAARSNNAEVGAKLRLQPGTLAELAVFHTDTRDELAVATNSGGRSTFRNIDETRRQGAEASVTTLLAKDLRLQLAYTWLDATVRQPYATCVGTPCTAANATVARGSRIAGAPEHSGFAGLNFGGRSGLNAELDARYIDSVFVNDVNSESAPSYTLIGAGLGYIVERAHWRLRGFLRADNLFDKDYVGSVIVNDGNGRFYEPGPGRSVLAGVNLDWNG</sequence>
<comment type="subcellular location">
    <subcellularLocation>
        <location evidence="1 12">Cell outer membrane</location>
        <topology evidence="1 12">Multi-pass membrane protein</topology>
    </subcellularLocation>
</comment>
<evidence type="ECO:0000259" key="16">
    <source>
        <dbReference type="Pfam" id="PF00593"/>
    </source>
</evidence>
<feature type="short sequence motif" description="TonB box" evidence="13">
    <location>
        <begin position="51"/>
        <end position="57"/>
    </location>
</feature>
<evidence type="ECO:0000259" key="17">
    <source>
        <dbReference type="Pfam" id="PF07715"/>
    </source>
</evidence>
<protein>
    <submittedName>
        <fullName evidence="18">Iron complex outermembrane recepter protein</fullName>
    </submittedName>
</protein>
<evidence type="ECO:0000256" key="6">
    <source>
        <dbReference type="ARBA" id="ARBA00022729"/>
    </source>
</evidence>
<evidence type="ECO:0000256" key="11">
    <source>
        <dbReference type="ARBA" id="ARBA00023237"/>
    </source>
</evidence>
<dbReference type="PROSITE" id="PS00430">
    <property type="entry name" value="TONB_DEPENDENT_REC_1"/>
    <property type="match status" value="1"/>
</dbReference>
<dbReference type="AlphaFoldDB" id="A0A1M5N1B9"/>
<comment type="similarity">
    <text evidence="12 14">Belongs to the TonB-dependent receptor family.</text>
</comment>
<dbReference type="PANTHER" id="PTHR32552:SF68">
    <property type="entry name" value="FERRICHROME OUTER MEMBRANE TRANSPORTER_PHAGE RECEPTOR"/>
    <property type="match status" value="1"/>
</dbReference>
<keyword evidence="8" id="KW-0406">Ion transport</keyword>
<feature type="domain" description="TonB-dependent receptor plug" evidence="17">
    <location>
        <begin position="65"/>
        <end position="174"/>
    </location>
</feature>
<dbReference type="PANTHER" id="PTHR32552">
    <property type="entry name" value="FERRICHROME IRON RECEPTOR-RELATED"/>
    <property type="match status" value="1"/>
</dbReference>
<dbReference type="Gene3D" id="2.170.130.10">
    <property type="entry name" value="TonB-dependent receptor, plug domain"/>
    <property type="match status" value="1"/>
</dbReference>
<evidence type="ECO:0000256" key="1">
    <source>
        <dbReference type="ARBA" id="ARBA00004571"/>
    </source>
</evidence>
<name>A0A1M5N1B9_9GAMM</name>
<dbReference type="InterPro" id="IPR010916">
    <property type="entry name" value="TonB_box_CS"/>
</dbReference>
<dbReference type="Gene3D" id="2.40.170.20">
    <property type="entry name" value="TonB-dependent receptor, beta-barrel domain"/>
    <property type="match status" value="1"/>
</dbReference>
<dbReference type="Pfam" id="PF00593">
    <property type="entry name" value="TonB_dep_Rec_b-barrel"/>
    <property type="match status" value="1"/>
</dbReference>
<keyword evidence="10 12" id="KW-0472">Membrane</keyword>
<dbReference type="GO" id="GO:0015344">
    <property type="term" value="F:siderophore uptake transmembrane transporter activity"/>
    <property type="evidence" value="ECO:0007669"/>
    <property type="project" value="TreeGrafter"/>
</dbReference>
<dbReference type="PROSITE" id="PS52016">
    <property type="entry name" value="TONB_DEPENDENT_REC_3"/>
    <property type="match status" value="1"/>
</dbReference>
<organism evidence="18 19">
    <name type="scientific">Hydrocarboniphaga daqingensis</name>
    <dbReference type="NCBI Taxonomy" id="490188"/>
    <lineage>
        <taxon>Bacteria</taxon>
        <taxon>Pseudomonadati</taxon>
        <taxon>Pseudomonadota</taxon>
        <taxon>Gammaproteobacteria</taxon>
        <taxon>Nevskiales</taxon>
        <taxon>Nevskiaceae</taxon>
        <taxon>Hydrocarboniphaga</taxon>
    </lineage>
</organism>
<evidence type="ECO:0000256" key="10">
    <source>
        <dbReference type="ARBA" id="ARBA00023136"/>
    </source>
</evidence>
<feature type="signal peptide" evidence="15">
    <location>
        <begin position="1"/>
        <end position="26"/>
    </location>
</feature>
<evidence type="ECO:0000256" key="4">
    <source>
        <dbReference type="ARBA" id="ARBA00022496"/>
    </source>
</evidence>
<keyword evidence="19" id="KW-1185">Reference proteome</keyword>
<evidence type="ECO:0000256" key="15">
    <source>
        <dbReference type="SAM" id="SignalP"/>
    </source>
</evidence>
<evidence type="ECO:0000256" key="13">
    <source>
        <dbReference type="PROSITE-ProRule" id="PRU10143"/>
    </source>
</evidence>
<dbReference type="STRING" id="490188.SAMN04488068_1575"/>
<keyword evidence="7" id="KW-0408">Iron</keyword>
<keyword evidence="3 12" id="KW-1134">Transmembrane beta strand</keyword>
<evidence type="ECO:0000313" key="18">
    <source>
        <dbReference type="EMBL" id="SHG83245.1"/>
    </source>
</evidence>
<proteinExistence type="inferred from homology"/>
<dbReference type="InterPro" id="IPR037066">
    <property type="entry name" value="Plug_dom_sf"/>
</dbReference>
<dbReference type="RefSeq" id="WP_084083239.1">
    <property type="nucleotide sequence ID" value="NZ_FQWZ01000003.1"/>
</dbReference>
<keyword evidence="11 12" id="KW-0998">Cell outer membrane</keyword>
<dbReference type="CDD" id="cd01347">
    <property type="entry name" value="ligand_gated_channel"/>
    <property type="match status" value="1"/>
</dbReference>
<dbReference type="InterPro" id="IPR000531">
    <property type="entry name" value="Beta-barrel_TonB"/>
</dbReference>
<dbReference type="SUPFAM" id="SSF56935">
    <property type="entry name" value="Porins"/>
    <property type="match status" value="1"/>
</dbReference>
<evidence type="ECO:0000256" key="14">
    <source>
        <dbReference type="RuleBase" id="RU003357"/>
    </source>
</evidence>
<dbReference type="InterPro" id="IPR039426">
    <property type="entry name" value="TonB-dep_rcpt-like"/>
</dbReference>